<sequence length="250" mass="29747">MLELPVELYKLSLFVFVVIFLIIRTGGLSFLFRLITRLFNLSYTNTQMKKTENIAYDLQLFKVMDGVNAKDIHDAQLIKKEMTNGNINRKGMLFTSQFGYVGDSKKPWYFFPLYSLLILTFLAASAYSYYETSFFKVGYYRVSYMDYDEFVSLDHITDEDDYIFTNKDWCEKFSTLEHDISTRSISCSHLLDSKDGNRSKLSKQIEKSDMIYRIFFWGSIFYFLIFLYLSIELFNFYQVNKYILKLKEEQ</sequence>
<dbReference type="eggNOG" id="ENOG5031B70">
    <property type="taxonomic scope" value="Bacteria"/>
</dbReference>
<gene>
    <name evidence="2" type="ORF">ERS137965_03334</name>
</gene>
<protein>
    <submittedName>
        <fullName evidence="2">Uncharacterized protein</fullName>
    </submittedName>
</protein>
<dbReference type="EMBL" id="CQEJ01000021">
    <property type="protein sequence ID" value="CNL54138.1"/>
    <property type="molecule type" value="Genomic_DNA"/>
</dbReference>
<reference evidence="2 3" key="1">
    <citation type="submission" date="2015-03" db="EMBL/GenBank/DDBJ databases">
        <authorList>
            <person name="Murphy D."/>
        </authorList>
    </citation>
    <scope>NUCLEOTIDE SEQUENCE [LARGE SCALE GENOMIC DNA]</scope>
    <source>
        <strain evidence="2 3">IP06005</strain>
    </source>
</reference>
<evidence type="ECO:0000256" key="1">
    <source>
        <dbReference type="SAM" id="Phobius"/>
    </source>
</evidence>
<dbReference type="Proteomes" id="UP000041595">
    <property type="component" value="Unassembled WGS sequence"/>
</dbReference>
<name>A0A0T9UNS8_YERAL</name>
<feature type="transmembrane region" description="Helical" evidence="1">
    <location>
        <begin position="108"/>
        <end position="130"/>
    </location>
</feature>
<feature type="transmembrane region" description="Helical" evidence="1">
    <location>
        <begin position="214"/>
        <end position="237"/>
    </location>
</feature>
<proteinExistence type="predicted"/>
<evidence type="ECO:0000313" key="3">
    <source>
        <dbReference type="Proteomes" id="UP000041595"/>
    </source>
</evidence>
<keyword evidence="1" id="KW-1133">Transmembrane helix</keyword>
<evidence type="ECO:0000313" key="2">
    <source>
        <dbReference type="EMBL" id="CNL54138.1"/>
    </source>
</evidence>
<dbReference type="RefSeq" id="WP_004705519.1">
    <property type="nucleotide sequence ID" value="NZ_CQEJ01000021.1"/>
</dbReference>
<organism evidence="2 3">
    <name type="scientific">Yersinia aldovae</name>
    <dbReference type="NCBI Taxonomy" id="29483"/>
    <lineage>
        <taxon>Bacteria</taxon>
        <taxon>Pseudomonadati</taxon>
        <taxon>Pseudomonadota</taxon>
        <taxon>Gammaproteobacteria</taxon>
        <taxon>Enterobacterales</taxon>
        <taxon>Yersiniaceae</taxon>
        <taxon>Yersinia</taxon>
    </lineage>
</organism>
<keyword evidence="1" id="KW-0472">Membrane</keyword>
<accession>A0A0T9UNS8</accession>
<keyword evidence="1" id="KW-0812">Transmembrane</keyword>
<feature type="transmembrane region" description="Helical" evidence="1">
    <location>
        <begin position="12"/>
        <end position="32"/>
    </location>
</feature>
<dbReference type="AlphaFoldDB" id="A0A0T9UNS8"/>